<dbReference type="Proteomes" id="UP000583454">
    <property type="component" value="Unassembled WGS sequence"/>
</dbReference>
<feature type="region of interest" description="Disordered" evidence="1">
    <location>
        <begin position="29"/>
        <end position="83"/>
    </location>
</feature>
<evidence type="ECO:0000313" key="4">
    <source>
        <dbReference type="Proteomes" id="UP000583454"/>
    </source>
</evidence>
<comment type="caution">
    <text evidence="3">The sequence shown here is derived from an EMBL/GenBank/DDBJ whole genome shotgun (WGS) entry which is preliminary data.</text>
</comment>
<dbReference type="RefSeq" id="WP_183572492.1">
    <property type="nucleotide sequence ID" value="NZ_JACHOP010000023.1"/>
</dbReference>
<accession>A0A840ZP87</accession>
<evidence type="ECO:0000256" key="1">
    <source>
        <dbReference type="SAM" id="MobiDB-lite"/>
    </source>
</evidence>
<feature type="compositionally biased region" description="Polar residues" evidence="1">
    <location>
        <begin position="55"/>
        <end position="64"/>
    </location>
</feature>
<reference evidence="3 4" key="1">
    <citation type="submission" date="2020-08" db="EMBL/GenBank/DDBJ databases">
        <title>Genomic Encyclopedia of Type Strains, Phase IV (KMG-IV): sequencing the most valuable type-strain genomes for metagenomic binning, comparative biology and taxonomic classification.</title>
        <authorList>
            <person name="Goeker M."/>
        </authorList>
    </citation>
    <scope>NUCLEOTIDE SEQUENCE [LARGE SCALE GENOMIC DNA]</scope>
    <source>
        <strain evidence="3 4">DSM 2163</strain>
    </source>
</reference>
<feature type="chain" id="PRO_5032753497" evidence="2">
    <location>
        <begin position="26"/>
        <end position="83"/>
    </location>
</feature>
<protein>
    <submittedName>
        <fullName evidence="3">Uncharacterized protein</fullName>
    </submittedName>
</protein>
<keyword evidence="2" id="KW-0732">Signal</keyword>
<dbReference type="EMBL" id="JACHOP010000023">
    <property type="protein sequence ID" value="MBB5759436.1"/>
    <property type="molecule type" value="Genomic_DNA"/>
</dbReference>
<gene>
    <name evidence="3" type="ORF">HNR00_004170</name>
</gene>
<keyword evidence="4" id="KW-1185">Reference proteome</keyword>
<name>A0A840ZP87_9HYPH</name>
<proteinExistence type="predicted"/>
<sequence>MKTTLLAAAVLAGLGGLTAAGPVSAAPITVSSGLGTDHGGLFEPVRMKRHRMRRSSTNAGNASMPSRRPAARQYGQTTGGPRR</sequence>
<evidence type="ECO:0000313" key="3">
    <source>
        <dbReference type="EMBL" id="MBB5759436.1"/>
    </source>
</evidence>
<dbReference type="AlphaFoldDB" id="A0A840ZP87"/>
<organism evidence="3 4">
    <name type="scientific">Methylorubrum rhodinum</name>
    <dbReference type="NCBI Taxonomy" id="29428"/>
    <lineage>
        <taxon>Bacteria</taxon>
        <taxon>Pseudomonadati</taxon>
        <taxon>Pseudomonadota</taxon>
        <taxon>Alphaproteobacteria</taxon>
        <taxon>Hyphomicrobiales</taxon>
        <taxon>Methylobacteriaceae</taxon>
        <taxon>Methylorubrum</taxon>
    </lineage>
</organism>
<feature type="signal peptide" evidence="2">
    <location>
        <begin position="1"/>
        <end position="25"/>
    </location>
</feature>
<evidence type="ECO:0000256" key="2">
    <source>
        <dbReference type="SAM" id="SignalP"/>
    </source>
</evidence>